<sequence length="290" mass="31481">MVRWFWTCAVCPMRRNSSKPCPRVAAMRWLERLRGNKPQTAPVADPMAEALARAQAGDYGSALRIWEPLARAGVARAQNNIGACFAEGLGVPENRELACKWLRLAAEAGDPVGQRNYAALHMQGLAGTDADYGIAAEYYRRAAEKGDAPAQDMLSWLLLEGEIMTADPLEARRWAECAAEAGIASSMTRLGMLHHNALGVERDAQKAVYWWLKAAERGDADAQAMLGAACHMGAGTIRNGVTALVWLIRATEGGSTLAKPFMGPVRDSLSPAEIQEAERRAQEPLSRRAP</sequence>
<dbReference type="InterPro" id="IPR006597">
    <property type="entry name" value="Sel1-like"/>
</dbReference>
<dbReference type="Pfam" id="PF08238">
    <property type="entry name" value="Sel1"/>
    <property type="match status" value="5"/>
</dbReference>
<dbReference type="EMBL" id="WISP01000032">
    <property type="protein sequence ID" value="MQW02928.1"/>
    <property type="molecule type" value="Genomic_DNA"/>
</dbReference>
<dbReference type="Gene3D" id="1.25.40.10">
    <property type="entry name" value="Tetratricopeptide repeat domain"/>
    <property type="match status" value="2"/>
</dbReference>
<comment type="caution">
    <text evidence="2">The sequence shown here is derived from an EMBL/GenBank/DDBJ whole genome shotgun (WGS) entry which is preliminary data.</text>
</comment>
<dbReference type="SUPFAM" id="SSF81901">
    <property type="entry name" value="HCP-like"/>
    <property type="match status" value="1"/>
</dbReference>
<evidence type="ECO:0000256" key="1">
    <source>
        <dbReference type="SAM" id="MobiDB-lite"/>
    </source>
</evidence>
<reference evidence="2" key="1">
    <citation type="journal article" date="2013" name="Genome Biol.">
        <title>Comparative genomics of the core and accessory genomes of 48 Sinorhizobium strains comprising five genospecies.</title>
        <authorList>
            <person name="Sugawara M."/>
            <person name="Epstein B."/>
            <person name="Badgley B.D."/>
            <person name="Unno T."/>
            <person name="Xu L."/>
            <person name="Reese J."/>
            <person name="Gyaneshwar P."/>
            <person name="Denny R."/>
            <person name="Mudge J."/>
            <person name="Bharti A.K."/>
            <person name="Farmer A.D."/>
            <person name="May G.D."/>
            <person name="Woodward J.E."/>
            <person name="Medigue C."/>
            <person name="Vallenet D."/>
            <person name="Lajus A."/>
            <person name="Rouy Z."/>
            <person name="Martinez-Vaz B."/>
            <person name="Tiffin P."/>
            <person name="Young N.D."/>
            <person name="Sadowsky M.J."/>
        </authorList>
    </citation>
    <scope>NUCLEOTIDE SEQUENCE</scope>
    <source>
        <strain evidence="2">M30</strain>
    </source>
</reference>
<dbReference type="AlphaFoldDB" id="A0A6A7ZLM4"/>
<feature type="compositionally biased region" description="Basic and acidic residues" evidence="1">
    <location>
        <begin position="276"/>
        <end position="290"/>
    </location>
</feature>
<proteinExistence type="predicted"/>
<protein>
    <submittedName>
        <fullName evidence="2">Sel1 repeat family protein</fullName>
    </submittedName>
</protein>
<dbReference type="InterPro" id="IPR011990">
    <property type="entry name" value="TPR-like_helical_dom_sf"/>
</dbReference>
<feature type="region of interest" description="Disordered" evidence="1">
    <location>
        <begin position="262"/>
        <end position="290"/>
    </location>
</feature>
<dbReference type="SMART" id="SM00671">
    <property type="entry name" value="SEL1"/>
    <property type="match status" value="5"/>
</dbReference>
<organism evidence="2">
    <name type="scientific">Rhizobium meliloti</name>
    <name type="common">Ensifer meliloti</name>
    <name type="synonym">Sinorhizobium meliloti</name>
    <dbReference type="NCBI Taxonomy" id="382"/>
    <lineage>
        <taxon>Bacteria</taxon>
        <taxon>Pseudomonadati</taxon>
        <taxon>Pseudomonadota</taxon>
        <taxon>Alphaproteobacteria</taxon>
        <taxon>Hyphomicrobiales</taxon>
        <taxon>Rhizobiaceae</taxon>
        <taxon>Sinorhizobium/Ensifer group</taxon>
        <taxon>Sinorhizobium</taxon>
    </lineage>
</organism>
<name>A0A6A7ZLM4_RHIML</name>
<dbReference type="PANTHER" id="PTHR11102">
    <property type="entry name" value="SEL-1-LIKE PROTEIN"/>
    <property type="match status" value="1"/>
</dbReference>
<evidence type="ECO:0000313" key="2">
    <source>
        <dbReference type="EMBL" id="MQW02928.1"/>
    </source>
</evidence>
<gene>
    <name evidence="2" type="ORF">GHK45_03590</name>
</gene>
<accession>A0A6A7ZLM4</accession>
<dbReference type="PANTHER" id="PTHR11102:SF160">
    <property type="entry name" value="ERAD-ASSOCIATED E3 UBIQUITIN-PROTEIN LIGASE COMPONENT HRD3"/>
    <property type="match status" value="1"/>
</dbReference>
<dbReference type="InterPro" id="IPR050767">
    <property type="entry name" value="Sel1_AlgK"/>
</dbReference>